<protein>
    <submittedName>
        <fullName evidence="1">Uncharacterized protein</fullName>
    </submittedName>
</protein>
<organism evidence="1 2">
    <name type="scientific">Sphingobacterium multivorum</name>
    <dbReference type="NCBI Taxonomy" id="28454"/>
    <lineage>
        <taxon>Bacteria</taxon>
        <taxon>Pseudomonadati</taxon>
        <taxon>Bacteroidota</taxon>
        <taxon>Sphingobacteriia</taxon>
        <taxon>Sphingobacteriales</taxon>
        <taxon>Sphingobacteriaceae</taxon>
        <taxon>Sphingobacterium</taxon>
    </lineage>
</organism>
<dbReference type="AlphaFoldDB" id="A0A2X2IMP6"/>
<name>A0A2X2IMP6_SPHMU</name>
<dbReference type="GeneID" id="97181844"/>
<evidence type="ECO:0000313" key="2">
    <source>
        <dbReference type="Proteomes" id="UP000251241"/>
    </source>
</evidence>
<accession>A0A2X2IMP6</accession>
<evidence type="ECO:0000313" key="1">
    <source>
        <dbReference type="EMBL" id="SPZ83582.1"/>
    </source>
</evidence>
<dbReference type="EMBL" id="UAUU01000002">
    <property type="protein sequence ID" value="SPZ83582.1"/>
    <property type="molecule type" value="Genomic_DNA"/>
</dbReference>
<dbReference type="RefSeq" id="WP_112373494.1">
    <property type="nucleotide sequence ID" value="NZ_CP069793.1"/>
</dbReference>
<dbReference type="Proteomes" id="UP000251241">
    <property type="component" value="Unassembled WGS sequence"/>
</dbReference>
<proteinExistence type="predicted"/>
<gene>
    <name evidence="1" type="ORF">NCTC11343_00101</name>
</gene>
<reference evidence="1 2" key="1">
    <citation type="submission" date="2018-06" db="EMBL/GenBank/DDBJ databases">
        <authorList>
            <consortium name="Pathogen Informatics"/>
            <person name="Doyle S."/>
        </authorList>
    </citation>
    <scope>NUCLEOTIDE SEQUENCE [LARGE SCALE GENOMIC DNA]</scope>
    <source>
        <strain evidence="1 2">NCTC11343</strain>
    </source>
</reference>
<sequence>MIKETSRIFSSFLLGIIICFYCTSTSIAQTSRNNDPAFWTDDIQFDIATNQTFFKSYDSINSIVIGYKDLKPYYILLNFKNDSLGTKTEHFDLTFEGDLWLLKKAYPSIEVLDLQSDEFNSNASLRIEKIQRIKSITIERKKLHLSLFSATISSGTRDYLTENVWAFAARYVGGTKELEKNLSSISRPELSKNDVDSVFLFKVKISKEGDLEEVEPVYGNKSSYSKALQKKLSEKNTNYFGDGTSKWKAAIRGNVSRPLNSILKIYVKRSQNGQITIKTPTVLRNWTGN</sequence>